<protein>
    <submittedName>
        <fullName evidence="1">Uncharacterized protein</fullName>
    </submittedName>
</protein>
<sequence>METGESCFQEVPFSSFSVYFVSSVYFLNLFLQVDKMKTTVSRSIHEILEEFLAEQEARLSSKTYSGYEETISFFRTYLNNFGHQRLNRAETERYEELEASEGKQFWDIFGPEHLSSSEISYFLADFMVRKVAGSRTLMETTGRVMHKLVKWLHEKGYMPDKEYEEAAENVKELKIDLPLVGEVTDLIYDYVKRHPVETRYTSDLDAYFDIVKIEPGKLWLEDYLESGKRVGPVVVSEEISSKCKVGWTVSLWVAKTGKVWKILESGNVLPR</sequence>
<gene>
    <name evidence="1" type="ORF">MSBRW_3706</name>
</gene>
<evidence type="ECO:0000313" key="2">
    <source>
        <dbReference type="Proteomes" id="UP000033038"/>
    </source>
</evidence>
<dbReference type="Gene3D" id="1.10.274.30">
    <property type="entry name" value="MRG domain"/>
    <property type="match status" value="1"/>
</dbReference>
<dbReference type="EMBL" id="CP009526">
    <property type="protein sequence ID" value="AKB52959.1"/>
    <property type="molecule type" value="Genomic_DNA"/>
</dbReference>
<dbReference type="KEGG" id="mbw:MSBRW_3706"/>
<dbReference type="PATRIC" id="fig|1434109.4.peg.4789"/>
<dbReference type="InterPro" id="IPR038217">
    <property type="entry name" value="MRG_C_sf"/>
</dbReference>
<proteinExistence type="predicted"/>
<dbReference type="HOGENOM" id="CLU_1197654_0_0_2"/>
<name>A0A0E3QQK7_METBA</name>
<evidence type="ECO:0000313" key="1">
    <source>
        <dbReference type="EMBL" id="AKB52959.1"/>
    </source>
</evidence>
<dbReference type="AlphaFoldDB" id="A0A0E3QQK7"/>
<organism evidence="1 2">
    <name type="scientific">Methanosarcina barkeri str. Wiesmoor</name>
    <dbReference type="NCBI Taxonomy" id="1434109"/>
    <lineage>
        <taxon>Archaea</taxon>
        <taxon>Methanobacteriati</taxon>
        <taxon>Methanobacteriota</taxon>
        <taxon>Stenosarchaea group</taxon>
        <taxon>Methanomicrobia</taxon>
        <taxon>Methanosarcinales</taxon>
        <taxon>Methanosarcinaceae</taxon>
        <taxon>Methanosarcina</taxon>
    </lineage>
</organism>
<dbReference type="Proteomes" id="UP000033038">
    <property type="component" value="Chromosome"/>
</dbReference>
<reference evidence="1 2" key="1">
    <citation type="submission" date="2014-07" db="EMBL/GenBank/DDBJ databases">
        <title>Methanogenic archaea and the global carbon cycle.</title>
        <authorList>
            <person name="Henriksen J.R."/>
            <person name="Luke J."/>
            <person name="Reinhart S."/>
            <person name="Benedict M.N."/>
            <person name="Youngblut N.D."/>
            <person name="Metcalf M.E."/>
            <person name="Whitaker R.J."/>
            <person name="Metcalf W.W."/>
        </authorList>
    </citation>
    <scope>NUCLEOTIDE SEQUENCE [LARGE SCALE GENOMIC DNA]</scope>
    <source>
        <strain evidence="1 2">Wiesmoor</strain>
    </source>
</reference>
<accession>A0A0E3QQK7</accession>